<feature type="domain" description="Putative host cell surface-exposed lipoprotein Ltp-like HTH region" evidence="2">
    <location>
        <begin position="76"/>
        <end position="119"/>
    </location>
</feature>
<evidence type="ECO:0000313" key="4">
    <source>
        <dbReference type="Proteomes" id="UP000183700"/>
    </source>
</evidence>
<dbReference type="AlphaFoldDB" id="A0A1L8SW14"/>
<accession>A0A1L8SW14</accession>
<reference evidence="3 4" key="1">
    <citation type="submission" date="2014-12" db="EMBL/GenBank/DDBJ databases">
        <title>Draft genome sequences of 29 type strains of Enterococci.</title>
        <authorList>
            <person name="Zhong Z."/>
            <person name="Sun Z."/>
            <person name="Liu W."/>
            <person name="Zhang W."/>
            <person name="Zhang H."/>
        </authorList>
    </citation>
    <scope>NUCLEOTIDE SEQUENCE [LARGE SCALE GENOMIC DNA]</scope>
    <source>
        <strain evidence="3 4">DSM 22802</strain>
    </source>
</reference>
<dbReference type="Gene3D" id="1.10.10.10">
    <property type="entry name" value="Winged helix-like DNA-binding domain superfamily/Winged helix DNA-binding domain"/>
    <property type="match status" value="1"/>
</dbReference>
<dbReference type="Pfam" id="PF07553">
    <property type="entry name" value="Lipoprotein_Ltp"/>
    <property type="match status" value="1"/>
</dbReference>
<evidence type="ECO:0000313" key="3">
    <source>
        <dbReference type="EMBL" id="OJG36148.1"/>
    </source>
</evidence>
<dbReference type="EMBL" id="JXKM01000004">
    <property type="protein sequence ID" value="OJG36148.1"/>
    <property type="molecule type" value="Genomic_DNA"/>
</dbReference>
<feature type="compositionally biased region" description="Polar residues" evidence="1">
    <location>
        <begin position="15"/>
        <end position="30"/>
    </location>
</feature>
<evidence type="ECO:0000256" key="1">
    <source>
        <dbReference type="SAM" id="MobiDB-lite"/>
    </source>
</evidence>
<comment type="caution">
    <text evidence="3">The sequence shown here is derived from an EMBL/GenBank/DDBJ whole genome shotgun (WGS) entry which is preliminary data.</text>
</comment>
<dbReference type="Proteomes" id="UP000183700">
    <property type="component" value="Unassembled WGS sequence"/>
</dbReference>
<dbReference type="InterPro" id="IPR036388">
    <property type="entry name" value="WH-like_DNA-bd_sf"/>
</dbReference>
<protein>
    <recommendedName>
        <fullName evidence="2">Putative host cell surface-exposed lipoprotein Ltp-like HTH region domain-containing protein</fullName>
    </recommendedName>
</protein>
<feature type="region of interest" description="Disordered" evidence="1">
    <location>
        <begin position="1"/>
        <end position="47"/>
    </location>
</feature>
<sequence>MAASLGAEEQENLGEDTTQSSVLPDIQQETAEIEAAPKAVPTKAETPADTLVELETIESSQPAKESASDVPSDYCSALRSAKSYSDRMHMSKAGIYDQLTSEYGEKFTATEANYAIQNLP</sequence>
<evidence type="ECO:0000259" key="2">
    <source>
        <dbReference type="Pfam" id="PF07553"/>
    </source>
</evidence>
<dbReference type="InterPro" id="IPR011434">
    <property type="entry name" value="Ltp-like_HTH"/>
</dbReference>
<organism evidence="3 4">
    <name type="scientific">Enterococcus devriesei</name>
    <dbReference type="NCBI Taxonomy" id="319970"/>
    <lineage>
        <taxon>Bacteria</taxon>
        <taxon>Bacillati</taxon>
        <taxon>Bacillota</taxon>
        <taxon>Bacilli</taxon>
        <taxon>Lactobacillales</taxon>
        <taxon>Enterococcaceae</taxon>
        <taxon>Enterococcus</taxon>
    </lineage>
</organism>
<name>A0A1L8SW14_9ENTE</name>
<proteinExistence type="predicted"/>
<keyword evidence="4" id="KW-1185">Reference proteome</keyword>
<gene>
    <name evidence="3" type="ORF">RV00_GL002292</name>
</gene>
<dbReference type="STRING" id="319970.RV00_GL002292"/>